<dbReference type="EMBL" id="JBHTKX010000001">
    <property type="protein sequence ID" value="MFD1127878.1"/>
    <property type="molecule type" value="Genomic_DNA"/>
</dbReference>
<reference evidence="3" key="1">
    <citation type="journal article" date="2019" name="Int. J. Syst. Evol. Microbiol.">
        <title>The Global Catalogue of Microorganisms (GCM) 10K type strain sequencing project: providing services to taxonomists for standard genome sequencing and annotation.</title>
        <authorList>
            <consortium name="The Broad Institute Genomics Platform"/>
            <consortium name="The Broad Institute Genome Sequencing Center for Infectious Disease"/>
            <person name="Wu L."/>
            <person name="Ma J."/>
        </authorList>
    </citation>
    <scope>NUCLEOTIDE SEQUENCE [LARGE SCALE GENOMIC DNA]</scope>
    <source>
        <strain evidence="3">CCUG 53519</strain>
    </source>
</reference>
<sequence length="108" mass="11855">MVFGFVIEGKFYEILVNPNPITFKENIKPQIARLPLPLQFGNDDEQNFVLISYEKTGSGEAPEILERSGKIPEHAIAMLLKGREGAASFSSSVGGSVNYRDLEPSPSI</sequence>
<keyword evidence="3" id="KW-1185">Reference proteome</keyword>
<name>A0ABW3PNV7_9BACL</name>
<accession>A0ABW3PNV7</accession>
<gene>
    <name evidence="2" type="ORF">ACFQ3J_06800</name>
</gene>
<feature type="region of interest" description="Disordered" evidence="1">
    <location>
        <begin position="88"/>
        <end position="108"/>
    </location>
</feature>
<dbReference type="Proteomes" id="UP001597169">
    <property type="component" value="Unassembled WGS sequence"/>
</dbReference>
<evidence type="ECO:0000313" key="3">
    <source>
        <dbReference type="Proteomes" id="UP001597169"/>
    </source>
</evidence>
<evidence type="ECO:0000256" key="1">
    <source>
        <dbReference type="SAM" id="MobiDB-lite"/>
    </source>
</evidence>
<proteinExistence type="predicted"/>
<organism evidence="2 3">
    <name type="scientific">Paenibacillus provencensis</name>
    <dbReference type="NCBI Taxonomy" id="441151"/>
    <lineage>
        <taxon>Bacteria</taxon>
        <taxon>Bacillati</taxon>
        <taxon>Bacillota</taxon>
        <taxon>Bacilli</taxon>
        <taxon>Bacillales</taxon>
        <taxon>Paenibacillaceae</taxon>
        <taxon>Paenibacillus</taxon>
    </lineage>
</organism>
<protein>
    <submittedName>
        <fullName evidence="2">Uncharacterized protein</fullName>
    </submittedName>
</protein>
<evidence type="ECO:0000313" key="2">
    <source>
        <dbReference type="EMBL" id="MFD1127878.1"/>
    </source>
</evidence>
<feature type="compositionally biased region" description="Low complexity" evidence="1">
    <location>
        <begin position="88"/>
        <end position="97"/>
    </location>
</feature>
<comment type="caution">
    <text evidence="2">The sequence shown here is derived from an EMBL/GenBank/DDBJ whole genome shotgun (WGS) entry which is preliminary data.</text>
</comment>
<dbReference type="RefSeq" id="WP_251584990.1">
    <property type="nucleotide sequence ID" value="NZ_JBHTKX010000001.1"/>
</dbReference>